<dbReference type="PROSITE" id="PS50846">
    <property type="entry name" value="HMA_2"/>
    <property type="match status" value="1"/>
</dbReference>
<sequence>MTQIPPGRMLALYDDPASCERAAAADHHRVSQERRDMTTTDYSVKGMTCSHCADAVTGEISRIDGVSAVDVDVDSGRVSVTSTAPLDNAAVAAAVDEAGYELQS</sequence>
<dbReference type="SUPFAM" id="SSF55008">
    <property type="entry name" value="HMA, heavy metal-associated domain"/>
    <property type="match status" value="1"/>
</dbReference>
<evidence type="ECO:0000313" key="3">
    <source>
        <dbReference type="EMBL" id="PSL08248.1"/>
    </source>
</evidence>
<feature type="domain" description="HMA" evidence="2">
    <location>
        <begin position="38"/>
        <end position="103"/>
    </location>
</feature>
<evidence type="ECO:0000259" key="2">
    <source>
        <dbReference type="PROSITE" id="PS50846"/>
    </source>
</evidence>
<keyword evidence="4" id="KW-1185">Reference proteome</keyword>
<dbReference type="AlphaFoldDB" id="A0A2P8EFK4"/>
<name>A0A2P8EFK4_9ACTN</name>
<dbReference type="GO" id="GO:0005507">
    <property type="term" value="F:copper ion binding"/>
    <property type="evidence" value="ECO:0007669"/>
    <property type="project" value="InterPro"/>
</dbReference>
<accession>A0A2P8EFK4</accession>
<dbReference type="CDD" id="cd00371">
    <property type="entry name" value="HMA"/>
    <property type="match status" value="1"/>
</dbReference>
<keyword evidence="1" id="KW-0479">Metal-binding</keyword>
<dbReference type="PRINTS" id="PR00944">
    <property type="entry name" value="CUEXPORT"/>
</dbReference>
<dbReference type="Proteomes" id="UP000243528">
    <property type="component" value="Unassembled WGS sequence"/>
</dbReference>
<evidence type="ECO:0000313" key="4">
    <source>
        <dbReference type="Proteomes" id="UP000243528"/>
    </source>
</evidence>
<dbReference type="InterPro" id="IPR006121">
    <property type="entry name" value="HMA_dom"/>
</dbReference>
<dbReference type="EMBL" id="PYGE01000001">
    <property type="protein sequence ID" value="PSL08248.1"/>
    <property type="molecule type" value="Genomic_DNA"/>
</dbReference>
<dbReference type="Gene3D" id="3.30.70.100">
    <property type="match status" value="1"/>
</dbReference>
<comment type="caution">
    <text evidence="3">The sequence shown here is derived from an EMBL/GenBank/DDBJ whole genome shotgun (WGS) entry which is preliminary data.</text>
</comment>
<protein>
    <submittedName>
        <fullName evidence="3">Copper ion binding protein</fullName>
    </submittedName>
</protein>
<dbReference type="InterPro" id="IPR017969">
    <property type="entry name" value="Heavy-metal-associated_CS"/>
</dbReference>
<dbReference type="InterPro" id="IPR036163">
    <property type="entry name" value="HMA_dom_sf"/>
</dbReference>
<dbReference type="InterPro" id="IPR000428">
    <property type="entry name" value="Cu-bd"/>
</dbReference>
<evidence type="ECO:0000256" key="1">
    <source>
        <dbReference type="ARBA" id="ARBA00022723"/>
    </source>
</evidence>
<reference evidence="3 4" key="1">
    <citation type="submission" date="2018-03" db="EMBL/GenBank/DDBJ databases">
        <title>Genomic Encyclopedia of Archaeal and Bacterial Type Strains, Phase II (KMG-II): from individual species to whole genera.</title>
        <authorList>
            <person name="Goeker M."/>
        </authorList>
    </citation>
    <scope>NUCLEOTIDE SEQUENCE [LARGE SCALE GENOMIC DNA]</scope>
    <source>
        <strain evidence="3 4">DSM 45211</strain>
    </source>
</reference>
<dbReference type="PROSITE" id="PS01047">
    <property type="entry name" value="HMA_1"/>
    <property type="match status" value="1"/>
</dbReference>
<proteinExistence type="predicted"/>
<gene>
    <name evidence="3" type="ORF">CLV30_101218</name>
</gene>
<dbReference type="Pfam" id="PF00403">
    <property type="entry name" value="HMA"/>
    <property type="match status" value="1"/>
</dbReference>
<dbReference type="GO" id="GO:0006825">
    <property type="term" value="P:copper ion transport"/>
    <property type="evidence" value="ECO:0007669"/>
    <property type="project" value="InterPro"/>
</dbReference>
<organism evidence="3 4">
    <name type="scientific">Haloactinopolyspora alba</name>
    <dbReference type="NCBI Taxonomy" id="648780"/>
    <lineage>
        <taxon>Bacteria</taxon>
        <taxon>Bacillati</taxon>
        <taxon>Actinomycetota</taxon>
        <taxon>Actinomycetes</taxon>
        <taxon>Jiangellales</taxon>
        <taxon>Jiangellaceae</taxon>
        <taxon>Haloactinopolyspora</taxon>
    </lineage>
</organism>